<feature type="region of interest" description="Disordered" evidence="1">
    <location>
        <begin position="343"/>
        <end position="374"/>
    </location>
</feature>
<accession>A0A1Y1HPA9</accession>
<keyword evidence="3" id="KW-1185">Reference proteome</keyword>
<gene>
    <name evidence="2" type="ORF">KFL_000130280</name>
</gene>
<proteinExistence type="predicted"/>
<feature type="compositionally biased region" description="Basic and acidic residues" evidence="1">
    <location>
        <begin position="31"/>
        <end position="49"/>
    </location>
</feature>
<evidence type="ECO:0000313" key="2">
    <source>
        <dbReference type="EMBL" id="GAQ78446.1"/>
    </source>
</evidence>
<feature type="region of interest" description="Disordered" evidence="1">
    <location>
        <begin position="31"/>
        <end position="75"/>
    </location>
</feature>
<name>A0A1Y1HPA9_KLENI</name>
<dbReference type="AlphaFoldDB" id="A0A1Y1HPA9"/>
<evidence type="ECO:0000256" key="1">
    <source>
        <dbReference type="SAM" id="MobiDB-lite"/>
    </source>
</evidence>
<sequence length="409" mass="43783">MASKASPKKTSKALGRLNIHGANVLRLREPASKWAEETESPALRREKSEGALCFRGGRRSRQSGGDDLRSPGAEQSVGKLDMLCWSSLGTKFAKERSPNKPEASFLQALKKAGGVKHASPVKQRAGAGGCQKGGKEEKLRSGLRTAGGDRVRFEPSGSQPPVEAARCATSPAKMESRGEGGGATMPDSPPAREPRYCPPTPLISRPTMFYRLEPLPTWPQNSPPAKTPLLKPIMPETFTRRELITRPVEDIPEPPQRTVPSLTHFSQHGIPDRPKTAVSPEQLAAMRMAASGSRPGTSLGFNSRPGTSLSADGVNSRPGTSMGLQNRPATAEVLMRALERWGLGEGEEEEGREGGLAAVAETEEGAEAGSGESVGEELMYLMVERMEKNGAEVLNVELERHPDKQASGG</sequence>
<dbReference type="Proteomes" id="UP000054558">
    <property type="component" value="Unassembled WGS sequence"/>
</dbReference>
<feature type="compositionally biased region" description="Polar residues" evidence="1">
    <location>
        <begin position="317"/>
        <end position="326"/>
    </location>
</feature>
<feature type="region of interest" description="Disordered" evidence="1">
    <location>
        <begin position="114"/>
        <end position="202"/>
    </location>
</feature>
<evidence type="ECO:0000313" key="3">
    <source>
        <dbReference type="Proteomes" id="UP000054558"/>
    </source>
</evidence>
<feature type="region of interest" description="Disordered" evidence="1">
    <location>
        <begin position="245"/>
        <end position="277"/>
    </location>
</feature>
<dbReference type="EMBL" id="DF236962">
    <property type="protein sequence ID" value="GAQ78446.1"/>
    <property type="molecule type" value="Genomic_DNA"/>
</dbReference>
<reference evidence="2 3" key="1">
    <citation type="journal article" date="2014" name="Nat. Commun.">
        <title>Klebsormidium flaccidum genome reveals primary factors for plant terrestrial adaptation.</title>
        <authorList>
            <person name="Hori K."/>
            <person name="Maruyama F."/>
            <person name="Fujisawa T."/>
            <person name="Togashi T."/>
            <person name="Yamamoto N."/>
            <person name="Seo M."/>
            <person name="Sato S."/>
            <person name="Yamada T."/>
            <person name="Mori H."/>
            <person name="Tajima N."/>
            <person name="Moriyama T."/>
            <person name="Ikeuchi M."/>
            <person name="Watanabe M."/>
            <person name="Wada H."/>
            <person name="Kobayashi K."/>
            <person name="Saito M."/>
            <person name="Masuda T."/>
            <person name="Sasaki-Sekimoto Y."/>
            <person name="Mashiguchi K."/>
            <person name="Awai K."/>
            <person name="Shimojima M."/>
            <person name="Masuda S."/>
            <person name="Iwai M."/>
            <person name="Nobusawa T."/>
            <person name="Narise T."/>
            <person name="Kondo S."/>
            <person name="Saito H."/>
            <person name="Sato R."/>
            <person name="Murakawa M."/>
            <person name="Ihara Y."/>
            <person name="Oshima-Yamada Y."/>
            <person name="Ohtaka K."/>
            <person name="Satoh M."/>
            <person name="Sonobe K."/>
            <person name="Ishii M."/>
            <person name="Ohtani R."/>
            <person name="Kanamori-Sato M."/>
            <person name="Honoki R."/>
            <person name="Miyazaki D."/>
            <person name="Mochizuki H."/>
            <person name="Umetsu J."/>
            <person name="Higashi K."/>
            <person name="Shibata D."/>
            <person name="Kamiya Y."/>
            <person name="Sato N."/>
            <person name="Nakamura Y."/>
            <person name="Tabata S."/>
            <person name="Ida S."/>
            <person name="Kurokawa K."/>
            <person name="Ohta H."/>
        </authorList>
    </citation>
    <scope>NUCLEOTIDE SEQUENCE [LARGE SCALE GENOMIC DNA]</scope>
    <source>
        <strain evidence="2 3">NIES-2285</strain>
    </source>
</reference>
<organism evidence="2 3">
    <name type="scientific">Klebsormidium nitens</name>
    <name type="common">Green alga</name>
    <name type="synonym">Ulothrix nitens</name>
    <dbReference type="NCBI Taxonomy" id="105231"/>
    <lineage>
        <taxon>Eukaryota</taxon>
        <taxon>Viridiplantae</taxon>
        <taxon>Streptophyta</taxon>
        <taxon>Klebsormidiophyceae</taxon>
        <taxon>Klebsormidiales</taxon>
        <taxon>Klebsormidiaceae</taxon>
        <taxon>Klebsormidium</taxon>
    </lineage>
</organism>
<protein>
    <submittedName>
        <fullName evidence="2">Uncharacterized protein</fullName>
    </submittedName>
</protein>
<feature type="region of interest" description="Disordered" evidence="1">
    <location>
        <begin position="292"/>
        <end position="326"/>
    </location>
</feature>
<feature type="compositionally biased region" description="Polar residues" evidence="1">
    <location>
        <begin position="294"/>
        <end position="310"/>
    </location>
</feature>